<sequence>MAAIEFKSVTKSFDNNVVIRDINLKIEDGSFTVLVGPSGCGKTTLLRMIAGIGPQTSGKVLIDGQDVSEIAPGKRGVAMVFQNYAIYPTMTVRENIEFGLKNNKIPKDVRKQLIEEASDKVGLSQFLDRMPSTLSGGQRQRVALARAMVKKPSVFLMDEPLSNLDAKLRVQMRVELIELHKKLQTTFVYVTHDQVEAMSMADTVILMNNGLIQQIASPEEIYSNPANLFTARFIGSPAMNIVALQGGNRLGFRPERGILTREKRDSGVFHTKGIVVTREMLGRETTYSVRDKMGRTYMVTGLEDPFRVDDTVFLSVDMEHIYFFGKDETRIRPGDEEYDPCLELLRRDV</sequence>
<dbReference type="Gene3D" id="3.40.50.300">
    <property type="entry name" value="P-loop containing nucleotide triphosphate hydrolases"/>
    <property type="match status" value="1"/>
</dbReference>
<dbReference type="InterPro" id="IPR047641">
    <property type="entry name" value="ABC_transpr_MalK/UgpC-like"/>
</dbReference>
<dbReference type="Pfam" id="PF00005">
    <property type="entry name" value="ABC_tran"/>
    <property type="match status" value="1"/>
</dbReference>
<evidence type="ECO:0000256" key="4">
    <source>
        <dbReference type="ARBA" id="ARBA00022840"/>
    </source>
</evidence>
<dbReference type="GO" id="GO:0140359">
    <property type="term" value="F:ABC-type transporter activity"/>
    <property type="evidence" value="ECO:0007669"/>
    <property type="project" value="InterPro"/>
</dbReference>
<dbReference type="OrthoDB" id="9802264at2"/>
<dbReference type="AlphaFoldDB" id="A0A3E3DGB8"/>
<name>A0A3E3DGB8_9FIRM</name>
<dbReference type="GO" id="GO:0008643">
    <property type="term" value="P:carbohydrate transport"/>
    <property type="evidence" value="ECO:0007669"/>
    <property type="project" value="InterPro"/>
</dbReference>
<dbReference type="InterPro" id="IPR003439">
    <property type="entry name" value="ABC_transporter-like_ATP-bd"/>
</dbReference>
<dbReference type="InterPro" id="IPR008995">
    <property type="entry name" value="Mo/tungstate-bd_C_term_dom"/>
</dbReference>
<evidence type="ECO:0000256" key="2">
    <source>
        <dbReference type="ARBA" id="ARBA00022475"/>
    </source>
</evidence>
<dbReference type="InterPro" id="IPR003593">
    <property type="entry name" value="AAA+_ATPase"/>
</dbReference>
<dbReference type="Gene3D" id="2.40.50.140">
    <property type="entry name" value="Nucleic acid-binding proteins"/>
    <property type="match status" value="1"/>
</dbReference>
<dbReference type="PANTHER" id="PTHR43875:SF15">
    <property type="entry name" value="TREHALOSE IMPORT ATP-BINDING PROTEIN SUGC"/>
    <property type="match status" value="1"/>
</dbReference>
<evidence type="ECO:0000256" key="1">
    <source>
        <dbReference type="ARBA" id="ARBA00022448"/>
    </source>
</evidence>
<keyword evidence="2" id="KW-1003">Cell membrane</keyword>
<feature type="domain" description="ABC transporter" evidence="7">
    <location>
        <begin position="4"/>
        <end position="234"/>
    </location>
</feature>
<dbReference type="EMBL" id="QTJW01000019">
    <property type="protein sequence ID" value="RGD68066.1"/>
    <property type="molecule type" value="Genomic_DNA"/>
</dbReference>
<dbReference type="InterPro" id="IPR013611">
    <property type="entry name" value="Transp-assoc_OB_typ2"/>
</dbReference>
<dbReference type="RefSeq" id="WP_025530321.1">
    <property type="nucleotide sequence ID" value="NZ_QTJW01000019.1"/>
</dbReference>
<dbReference type="GO" id="GO:0055052">
    <property type="term" value="C:ATP-binding cassette (ABC) transporter complex, substrate-binding subunit-containing"/>
    <property type="evidence" value="ECO:0007669"/>
    <property type="project" value="TreeGrafter"/>
</dbReference>
<dbReference type="Gene3D" id="2.40.50.100">
    <property type="match status" value="1"/>
</dbReference>
<dbReference type="InterPro" id="IPR015855">
    <property type="entry name" value="ABC_transpr_MalK-like"/>
</dbReference>
<dbReference type="Pfam" id="PF08402">
    <property type="entry name" value="TOBE_2"/>
    <property type="match status" value="1"/>
</dbReference>
<dbReference type="PANTHER" id="PTHR43875">
    <property type="entry name" value="MALTODEXTRIN IMPORT ATP-BINDING PROTEIN MSMX"/>
    <property type="match status" value="1"/>
</dbReference>
<evidence type="ECO:0000259" key="7">
    <source>
        <dbReference type="PROSITE" id="PS50893"/>
    </source>
</evidence>
<gene>
    <name evidence="8" type="ORF">DWX31_24045</name>
</gene>
<accession>A0A3E3DGB8</accession>
<reference evidence="8 9" key="1">
    <citation type="submission" date="2018-08" db="EMBL/GenBank/DDBJ databases">
        <title>A genome reference for cultivated species of the human gut microbiota.</title>
        <authorList>
            <person name="Zou Y."/>
            <person name="Xue W."/>
            <person name="Luo G."/>
        </authorList>
    </citation>
    <scope>NUCLEOTIDE SEQUENCE [LARGE SCALE GENOMIC DNA]</scope>
    <source>
        <strain evidence="8 9">AF19-13AC</strain>
    </source>
</reference>
<dbReference type="SMART" id="SM00382">
    <property type="entry name" value="AAA"/>
    <property type="match status" value="1"/>
</dbReference>
<keyword evidence="3" id="KW-0547">Nucleotide-binding</keyword>
<evidence type="ECO:0000256" key="5">
    <source>
        <dbReference type="ARBA" id="ARBA00022967"/>
    </source>
</evidence>
<keyword evidence="1" id="KW-0813">Transport</keyword>
<keyword evidence="4 8" id="KW-0067">ATP-binding</keyword>
<proteinExistence type="predicted"/>
<dbReference type="Proteomes" id="UP000261023">
    <property type="component" value="Unassembled WGS sequence"/>
</dbReference>
<dbReference type="SUPFAM" id="SSF52540">
    <property type="entry name" value="P-loop containing nucleoside triphosphate hydrolases"/>
    <property type="match status" value="1"/>
</dbReference>
<dbReference type="GO" id="GO:0005524">
    <property type="term" value="F:ATP binding"/>
    <property type="evidence" value="ECO:0007669"/>
    <property type="project" value="UniProtKB-KW"/>
</dbReference>
<dbReference type="SUPFAM" id="SSF50331">
    <property type="entry name" value="MOP-like"/>
    <property type="match status" value="1"/>
</dbReference>
<evidence type="ECO:0000313" key="8">
    <source>
        <dbReference type="EMBL" id="RGD68066.1"/>
    </source>
</evidence>
<dbReference type="CDD" id="cd03301">
    <property type="entry name" value="ABC_MalK_N"/>
    <property type="match status" value="1"/>
</dbReference>
<protein>
    <submittedName>
        <fullName evidence="8">ABC transporter ATP-binding protein</fullName>
    </submittedName>
</protein>
<evidence type="ECO:0000313" key="9">
    <source>
        <dbReference type="Proteomes" id="UP000261023"/>
    </source>
</evidence>
<evidence type="ECO:0000256" key="6">
    <source>
        <dbReference type="ARBA" id="ARBA00023136"/>
    </source>
</evidence>
<dbReference type="FunFam" id="3.40.50.300:FF:000042">
    <property type="entry name" value="Maltose/maltodextrin ABC transporter, ATP-binding protein"/>
    <property type="match status" value="1"/>
</dbReference>
<dbReference type="InterPro" id="IPR027417">
    <property type="entry name" value="P-loop_NTPase"/>
</dbReference>
<dbReference type="InterPro" id="IPR012340">
    <property type="entry name" value="NA-bd_OB-fold"/>
</dbReference>
<comment type="caution">
    <text evidence="8">The sequence shown here is derived from an EMBL/GenBank/DDBJ whole genome shotgun (WGS) entry which is preliminary data.</text>
</comment>
<dbReference type="PROSITE" id="PS50893">
    <property type="entry name" value="ABC_TRANSPORTER_2"/>
    <property type="match status" value="1"/>
</dbReference>
<dbReference type="InterPro" id="IPR017871">
    <property type="entry name" value="ABC_transporter-like_CS"/>
</dbReference>
<keyword evidence="5" id="KW-1278">Translocase</keyword>
<keyword evidence="6" id="KW-0472">Membrane</keyword>
<organism evidence="8 9">
    <name type="scientific">Hungatella hathewayi</name>
    <dbReference type="NCBI Taxonomy" id="154046"/>
    <lineage>
        <taxon>Bacteria</taxon>
        <taxon>Bacillati</taxon>
        <taxon>Bacillota</taxon>
        <taxon>Clostridia</taxon>
        <taxon>Lachnospirales</taxon>
        <taxon>Lachnospiraceae</taxon>
        <taxon>Hungatella</taxon>
    </lineage>
</organism>
<evidence type="ECO:0000256" key="3">
    <source>
        <dbReference type="ARBA" id="ARBA00022741"/>
    </source>
</evidence>
<dbReference type="PROSITE" id="PS00211">
    <property type="entry name" value="ABC_TRANSPORTER_1"/>
    <property type="match status" value="1"/>
</dbReference>
<dbReference type="GO" id="GO:0016887">
    <property type="term" value="F:ATP hydrolysis activity"/>
    <property type="evidence" value="ECO:0007669"/>
    <property type="project" value="InterPro"/>
</dbReference>